<evidence type="ECO:0000259" key="3">
    <source>
        <dbReference type="Pfam" id="PF08338"/>
    </source>
</evidence>
<dbReference type="AlphaFoldDB" id="A0A3A5HDF0"/>
<organism evidence="4 5">
    <name type="scientific">Nocardioides cavernaquae</name>
    <dbReference type="NCBI Taxonomy" id="2321396"/>
    <lineage>
        <taxon>Bacteria</taxon>
        <taxon>Bacillati</taxon>
        <taxon>Actinomycetota</taxon>
        <taxon>Actinomycetes</taxon>
        <taxon>Propionibacteriales</taxon>
        <taxon>Nocardioidaceae</taxon>
        <taxon>Nocardioides</taxon>
    </lineage>
</organism>
<dbReference type="PANTHER" id="PTHR11092:SF0">
    <property type="entry name" value="EPIMERASE FAMILY PROTEIN SDR39U1"/>
    <property type="match status" value="1"/>
</dbReference>
<dbReference type="InterPro" id="IPR013549">
    <property type="entry name" value="DUF1731"/>
</dbReference>
<dbReference type="NCBIfam" id="TIGR01777">
    <property type="entry name" value="yfcH"/>
    <property type="match status" value="1"/>
</dbReference>
<proteinExistence type="inferred from homology"/>
<dbReference type="Pfam" id="PF01370">
    <property type="entry name" value="Epimerase"/>
    <property type="match status" value="1"/>
</dbReference>
<comment type="similarity">
    <text evidence="1">Belongs to the NAD(P)-dependent epimerase/dehydratase family. SDR39U1 subfamily.</text>
</comment>
<name>A0A3A5HDF0_9ACTN</name>
<protein>
    <submittedName>
        <fullName evidence="4">TIGR01777 family protein</fullName>
    </submittedName>
</protein>
<dbReference type="RefSeq" id="WP_120061498.1">
    <property type="nucleotide sequence ID" value="NZ_QYRP01000002.1"/>
</dbReference>
<dbReference type="OrthoDB" id="9801773at2"/>
<dbReference type="PANTHER" id="PTHR11092">
    <property type="entry name" value="SUGAR NUCLEOTIDE EPIMERASE RELATED"/>
    <property type="match status" value="1"/>
</dbReference>
<evidence type="ECO:0000259" key="2">
    <source>
        <dbReference type="Pfam" id="PF01370"/>
    </source>
</evidence>
<dbReference type="Gene3D" id="3.40.50.720">
    <property type="entry name" value="NAD(P)-binding Rossmann-like Domain"/>
    <property type="match status" value="1"/>
</dbReference>
<dbReference type="Proteomes" id="UP000276542">
    <property type="component" value="Unassembled WGS sequence"/>
</dbReference>
<dbReference type="Pfam" id="PF08338">
    <property type="entry name" value="DUF1731"/>
    <property type="match status" value="1"/>
</dbReference>
<keyword evidence="5" id="KW-1185">Reference proteome</keyword>
<reference evidence="5" key="1">
    <citation type="submission" date="2018-09" db="EMBL/GenBank/DDBJ databases">
        <authorList>
            <person name="Zhu H."/>
        </authorList>
    </citation>
    <scope>NUCLEOTIDE SEQUENCE [LARGE SCALE GENOMIC DNA]</scope>
    <source>
        <strain evidence="5">K1W22B-1</strain>
    </source>
</reference>
<evidence type="ECO:0000256" key="1">
    <source>
        <dbReference type="ARBA" id="ARBA00009353"/>
    </source>
</evidence>
<feature type="domain" description="NAD-dependent epimerase/dehydratase" evidence="2">
    <location>
        <begin position="3"/>
        <end position="124"/>
    </location>
</feature>
<dbReference type="SUPFAM" id="SSF51735">
    <property type="entry name" value="NAD(P)-binding Rossmann-fold domains"/>
    <property type="match status" value="1"/>
</dbReference>
<comment type="caution">
    <text evidence="4">The sequence shown here is derived from an EMBL/GenBank/DDBJ whole genome shotgun (WGS) entry which is preliminary data.</text>
</comment>
<dbReference type="InterPro" id="IPR010099">
    <property type="entry name" value="SDR39U1"/>
</dbReference>
<dbReference type="InterPro" id="IPR036291">
    <property type="entry name" value="NAD(P)-bd_dom_sf"/>
</dbReference>
<dbReference type="EMBL" id="QYRP01000002">
    <property type="protein sequence ID" value="RJS47535.1"/>
    <property type="molecule type" value="Genomic_DNA"/>
</dbReference>
<dbReference type="InterPro" id="IPR001509">
    <property type="entry name" value="Epimerase_deHydtase"/>
</dbReference>
<evidence type="ECO:0000313" key="5">
    <source>
        <dbReference type="Proteomes" id="UP000276542"/>
    </source>
</evidence>
<feature type="domain" description="DUF1731" evidence="3">
    <location>
        <begin position="251"/>
        <end position="296"/>
    </location>
</feature>
<accession>A0A3A5HDF0</accession>
<sequence length="299" mass="31842">MQVLLAGSSGFLGSHLADALRADGHDITQLVRRAPTSGDEVRWDPYNGRLPQAVVDQADVVVNLAGSPTAGNPHSSTWAHDLRESRVTTTLVLAEAVARSHRFGTGHAAYVAGSAMAYYGDHGNELVDETGSSNGGSFMTSVVREWEAATMPARRAGARVALVRTAPVMDRTSAPLRQMLPVFKLGLGARLGDGRQYFPMISLRDWVGGVRHLVHNDISGPANLCCPITPTNAEFTDALAQAVGRRARLGVPAKLLELGAGRVSPELLGSTRLRPEVLPDAGYIFRDHDVRDVLAAALG</sequence>
<gene>
    <name evidence="4" type="ORF">D4739_15820</name>
</gene>
<evidence type="ECO:0000313" key="4">
    <source>
        <dbReference type="EMBL" id="RJS47535.1"/>
    </source>
</evidence>